<dbReference type="PANTHER" id="PTHR22597:SF3">
    <property type="entry name" value="CHROMATIN STRUCTURE-REMODELING COMPLEX SUBUNIT RSC7"/>
    <property type="match status" value="1"/>
</dbReference>
<reference evidence="4" key="1">
    <citation type="submission" date="2013-12" db="EMBL/GenBank/DDBJ databases">
        <authorList>
            <person name="Genoscope - CEA"/>
        </authorList>
    </citation>
    <scope>NUCLEOTIDE SEQUENCE</scope>
    <source>
        <strain evidence="4">CBS 1993</strain>
    </source>
</reference>
<feature type="region of interest" description="Disordered" evidence="3">
    <location>
        <begin position="1"/>
        <end position="190"/>
    </location>
</feature>
<dbReference type="STRING" id="1382522.W6ML91"/>
<dbReference type="OrthoDB" id="5598844at2759"/>
<protein>
    <recommendedName>
        <fullName evidence="6">Chromatin structure-remodeling complex protein RSC7</fullName>
    </recommendedName>
</protein>
<evidence type="ECO:0000256" key="1">
    <source>
        <dbReference type="ARBA" id="ARBA00023015"/>
    </source>
</evidence>
<dbReference type="AlphaFoldDB" id="W6ML91"/>
<dbReference type="GO" id="GO:0016586">
    <property type="term" value="C:RSC-type complex"/>
    <property type="evidence" value="ECO:0007669"/>
    <property type="project" value="TreeGrafter"/>
</dbReference>
<dbReference type="PANTHER" id="PTHR22597">
    <property type="entry name" value="POLYCOMB GROUP PROTEIN"/>
    <property type="match status" value="1"/>
</dbReference>
<dbReference type="GeneID" id="34520643"/>
<dbReference type="HOGENOM" id="CLU_022149_1_1_1"/>
<dbReference type="Pfam" id="PF08624">
    <property type="entry name" value="CRC_subunit"/>
    <property type="match status" value="1"/>
</dbReference>
<dbReference type="InterPro" id="IPR013933">
    <property type="entry name" value="CRC_Rsc7/Swp82"/>
</dbReference>
<dbReference type="GO" id="GO:0031490">
    <property type="term" value="F:chromatin DNA binding"/>
    <property type="evidence" value="ECO:0007669"/>
    <property type="project" value="TreeGrafter"/>
</dbReference>
<name>W6ML91_9ASCO</name>
<dbReference type="EMBL" id="HG793128">
    <property type="protein sequence ID" value="CDK27259.1"/>
    <property type="molecule type" value="Genomic_DNA"/>
</dbReference>
<dbReference type="RefSeq" id="XP_022459255.1">
    <property type="nucleotide sequence ID" value="XM_022601632.1"/>
</dbReference>
<feature type="compositionally biased region" description="Acidic residues" evidence="3">
    <location>
        <begin position="34"/>
        <end position="78"/>
    </location>
</feature>
<evidence type="ECO:0000313" key="5">
    <source>
        <dbReference type="Proteomes" id="UP000019384"/>
    </source>
</evidence>
<gene>
    <name evidence="4" type="ORF">KUCA_T00003237001</name>
</gene>
<evidence type="ECO:0000256" key="3">
    <source>
        <dbReference type="SAM" id="MobiDB-lite"/>
    </source>
</evidence>
<feature type="compositionally biased region" description="Acidic residues" evidence="3">
    <location>
        <begin position="88"/>
        <end position="113"/>
    </location>
</feature>
<evidence type="ECO:0000256" key="2">
    <source>
        <dbReference type="ARBA" id="ARBA00023163"/>
    </source>
</evidence>
<dbReference type="Proteomes" id="UP000019384">
    <property type="component" value="Unassembled WGS sequence"/>
</dbReference>
<evidence type="ECO:0008006" key="6">
    <source>
        <dbReference type="Google" id="ProtNLM"/>
    </source>
</evidence>
<keyword evidence="1" id="KW-0805">Transcription regulation</keyword>
<keyword evidence="2" id="KW-0804">Transcription</keyword>
<accession>W6ML91</accession>
<sequence>MARPRRSAAPAEPAEPVSPRRPRRTASALAETSLAEEDFVGEESGDDEYNEEEDEDEEEGTGAVEGDDDDEEADETNLDDTTNGAEEKEGDEEELKLDNDNVDDDPDEEEPEEPVVPVRRGRGRPPGSKNKTTLARERMGLIPVQPVRRRGPPKRRRDDDEEGGTRGRKKRGKPSHLRKGQLLDDDGKPMVVEDDEIITPDDPKGEEKVDKQGALLGGRQYKIRTFTCMNRKDKLFMLSTEPARCMGFRDSYLLFQKHKRLLKIIIDDAEKMDLIEREILPHSYKGRTIGLVSARSVFKEFGARIVINGKKVTDDYYEEKARAEGAIEGELADPVEDPSKRQMIGGVPGDKRYFTNIVPDQSWMFEHASAARQFDSMLLYDRNLLFVPKGVRNAYTGVNFLPASTQPARVVIKKVVDEKETEDQKRKLTIETVITQSNSIITTGLKDVPLEVFEDCVSPEVKAAILKQQELERSRF</sequence>
<feature type="compositionally biased region" description="Low complexity" evidence="3">
    <location>
        <begin position="7"/>
        <end position="17"/>
    </location>
</feature>
<organism evidence="4 5">
    <name type="scientific">Kuraishia capsulata CBS 1993</name>
    <dbReference type="NCBI Taxonomy" id="1382522"/>
    <lineage>
        <taxon>Eukaryota</taxon>
        <taxon>Fungi</taxon>
        <taxon>Dikarya</taxon>
        <taxon>Ascomycota</taxon>
        <taxon>Saccharomycotina</taxon>
        <taxon>Pichiomycetes</taxon>
        <taxon>Pichiales</taxon>
        <taxon>Pichiaceae</taxon>
        <taxon>Kuraishia</taxon>
    </lineage>
</organism>
<evidence type="ECO:0000313" key="4">
    <source>
        <dbReference type="EMBL" id="CDK27259.1"/>
    </source>
</evidence>
<feature type="compositionally biased region" description="Basic residues" evidence="3">
    <location>
        <begin position="166"/>
        <end position="179"/>
    </location>
</feature>
<reference evidence="4" key="2">
    <citation type="submission" date="2014-02" db="EMBL/GenBank/DDBJ databases">
        <title>Complete DNA sequence of /Kuraishia capsulata/ illustrates novel genomic features among budding yeasts (/Saccharomycotina/).</title>
        <authorList>
            <person name="Morales L."/>
            <person name="Noel B."/>
            <person name="Porcel B."/>
            <person name="Marcet-Houben M."/>
            <person name="Hullo M-F."/>
            <person name="Sacerdot C."/>
            <person name="Tekaia F."/>
            <person name="Leh-Louis V."/>
            <person name="Despons L."/>
            <person name="Khanna V."/>
            <person name="Aury J-M."/>
            <person name="Barbe V."/>
            <person name="Couloux A."/>
            <person name="Labadie K."/>
            <person name="Pelletier E."/>
            <person name="Souciet J-L."/>
            <person name="Boekhout T."/>
            <person name="Gabaldon T."/>
            <person name="Wincker P."/>
            <person name="Dujon B."/>
        </authorList>
    </citation>
    <scope>NUCLEOTIDE SEQUENCE</scope>
    <source>
        <strain evidence="4">CBS 1993</strain>
    </source>
</reference>
<keyword evidence="5" id="KW-1185">Reference proteome</keyword>
<proteinExistence type="predicted"/>